<dbReference type="InterPro" id="IPR027443">
    <property type="entry name" value="IPNS-like_sf"/>
</dbReference>
<comment type="caution">
    <text evidence="2">The sequence shown here is derived from an EMBL/GenBank/DDBJ whole genome shotgun (WGS) entry which is preliminary data.</text>
</comment>
<feature type="domain" description="Aspartyl/asparaginy/proline hydroxylase" evidence="1">
    <location>
        <begin position="56"/>
        <end position="191"/>
    </location>
</feature>
<dbReference type="EMBL" id="VJWE01000012">
    <property type="protein sequence ID" value="TWG38311.1"/>
    <property type="molecule type" value="Genomic_DNA"/>
</dbReference>
<dbReference type="InterPro" id="IPR007803">
    <property type="entry name" value="Asp/Arg/Pro-Hydrxlase"/>
</dbReference>
<evidence type="ECO:0000259" key="1">
    <source>
        <dbReference type="Pfam" id="PF05118"/>
    </source>
</evidence>
<evidence type="ECO:0000313" key="2">
    <source>
        <dbReference type="EMBL" id="TWG38311.1"/>
    </source>
</evidence>
<dbReference type="Gene3D" id="2.60.120.330">
    <property type="entry name" value="B-lactam Antibiotic, Isopenicillin N Synthase, Chain"/>
    <property type="match status" value="1"/>
</dbReference>
<reference evidence="2 3" key="1">
    <citation type="journal article" date="2015" name="Stand. Genomic Sci.">
        <title>Genomic Encyclopedia of Bacterial and Archaeal Type Strains, Phase III: the genomes of soil and plant-associated and newly described type strains.</title>
        <authorList>
            <person name="Whitman W.B."/>
            <person name="Woyke T."/>
            <person name="Klenk H.P."/>
            <person name="Zhou Y."/>
            <person name="Lilburn T.G."/>
            <person name="Beck B.J."/>
            <person name="De Vos P."/>
            <person name="Vandamme P."/>
            <person name="Eisen J.A."/>
            <person name="Garrity G."/>
            <person name="Hugenholtz P."/>
            <person name="Kyrpides N.C."/>
        </authorList>
    </citation>
    <scope>NUCLEOTIDE SEQUENCE [LARGE SCALE GENOMIC DNA]</scope>
    <source>
        <strain evidence="2 3">DSM 64</strain>
    </source>
</reference>
<dbReference type="Pfam" id="PF05118">
    <property type="entry name" value="Asp_Arg_Hydrox"/>
    <property type="match status" value="1"/>
</dbReference>
<organism evidence="2 3">
    <name type="scientific">Acidovorax delafieldii</name>
    <name type="common">Pseudomonas delafieldii</name>
    <dbReference type="NCBI Taxonomy" id="47920"/>
    <lineage>
        <taxon>Bacteria</taxon>
        <taxon>Pseudomonadati</taxon>
        <taxon>Pseudomonadota</taxon>
        <taxon>Betaproteobacteria</taxon>
        <taxon>Burkholderiales</taxon>
        <taxon>Comamonadaceae</taxon>
        <taxon>Acidovorax</taxon>
    </lineage>
</organism>
<dbReference type="SUPFAM" id="SSF51197">
    <property type="entry name" value="Clavaminate synthase-like"/>
    <property type="match status" value="1"/>
</dbReference>
<gene>
    <name evidence="2" type="ORF">ATF69_2253</name>
</gene>
<dbReference type="Proteomes" id="UP000321485">
    <property type="component" value="Unassembled WGS sequence"/>
</dbReference>
<accession>A0A561XQD7</accession>
<protein>
    <submittedName>
        <fullName evidence="2">Aspartyl/asparaginyl beta-hydroxylase</fullName>
    </submittedName>
</protein>
<proteinExistence type="predicted"/>
<dbReference type="RefSeq" id="WP_146870988.1">
    <property type="nucleotide sequence ID" value="NZ_VJWE01000012.1"/>
</dbReference>
<dbReference type="GeneID" id="51111317"/>
<name>A0A561XQD7_ACIDE</name>
<sequence length="283" mass="31439">MTYQDSSLADLQPHGLMVQGMRTARLPWRFDAATALAEVNALPASLWRTHFNEGRHDGGWQALALRSAPEAPIDVVPIDVPASGYADTPALEQCPSLRAMLETMALPWKSVRLMQLLPGCEIKEHTDVGVCAARGEARLHVPLQTGEQVFFHVDGERIPLRAGECWYVDVSLPHRVRNRGSQNRVHLVADASVDMRLFEAFRASDGGEPLSDPSDPWSQFIRFRDFVGADAERSTRLSAITNSAEFVQESVRMGQDAGFQFDASDVESAMKAGRRAWVEQWIL</sequence>
<evidence type="ECO:0000313" key="3">
    <source>
        <dbReference type="Proteomes" id="UP000321485"/>
    </source>
</evidence>
<dbReference type="AlphaFoldDB" id="A0A561XQD7"/>